<dbReference type="PANTHER" id="PTHR43780:SF2">
    <property type="entry name" value="1-AMINOCYCLOPROPANE-1-CARBOXYLATE DEAMINASE-RELATED"/>
    <property type="match status" value="1"/>
</dbReference>
<evidence type="ECO:0000256" key="2">
    <source>
        <dbReference type="ARBA" id="ARBA00008639"/>
    </source>
</evidence>
<keyword evidence="3" id="KW-0663">Pyridoxal phosphate</keyword>
<comment type="similarity">
    <text evidence="2">Belongs to the ACC deaminase/D-cysteine desulfhydrase family.</text>
</comment>
<accession>A0ABP7H437</accession>
<evidence type="ECO:0000313" key="5">
    <source>
        <dbReference type="EMBL" id="GAA3781654.1"/>
    </source>
</evidence>
<dbReference type="Proteomes" id="UP001501456">
    <property type="component" value="Unassembled WGS sequence"/>
</dbReference>
<comment type="cofactor">
    <cofactor evidence="1">
        <name>pyridoxal 5'-phosphate</name>
        <dbReference type="ChEBI" id="CHEBI:597326"/>
    </cofactor>
</comment>
<dbReference type="PANTHER" id="PTHR43780">
    <property type="entry name" value="1-AMINOCYCLOPROPANE-1-CARBOXYLATE DEAMINASE-RELATED"/>
    <property type="match status" value="1"/>
</dbReference>
<comment type="caution">
    <text evidence="5">The sequence shown here is derived from an EMBL/GenBank/DDBJ whole genome shotgun (WGS) entry which is preliminary data.</text>
</comment>
<keyword evidence="6" id="KW-1185">Reference proteome</keyword>
<organism evidence="5 6">
    <name type="scientific">Corallibacter vietnamensis</name>
    <dbReference type="NCBI Taxonomy" id="904130"/>
    <lineage>
        <taxon>Bacteria</taxon>
        <taxon>Pseudomonadati</taxon>
        <taxon>Bacteroidota</taxon>
        <taxon>Flavobacteriia</taxon>
        <taxon>Flavobacteriales</taxon>
        <taxon>Flavobacteriaceae</taxon>
        <taxon>Corallibacter</taxon>
    </lineage>
</organism>
<proteinExistence type="inferred from homology"/>
<evidence type="ECO:0000313" key="6">
    <source>
        <dbReference type="Proteomes" id="UP001501456"/>
    </source>
</evidence>
<evidence type="ECO:0000259" key="4">
    <source>
        <dbReference type="Pfam" id="PF00291"/>
    </source>
</evidence>
<dbReference type="EMBL" id="BAABBI010000001">
    <property type="protein sequence ID" value="GAA3781654.1"/>
    <property type="molecule type" value="Genomic_DNA"/>
</dbReference>
<dbReference type="Gene3D" id="3.40.50.1100">
    <property type="match status" value="2"/>
</dbReference>
<reference evidence="6" key="1">
    <citation type="journal article" date="2019" name="Int. J. Syst. Evol. Microbiol.">
        <title>The Global Catalogue of Microorganisms (GCM) 10K type strain sequencing project: providing services to taxonomists for standard genome sequencing and annotation.</title>
        <authorList>
            <consortium name="The Broad Institute Genomics Platform"/>
            <consortium name="The Broad Institute Genome Sequencing Center for Infectious Disease"/>
            <person name="Wu L."/>
            <person name="Ma J."/>
        </authorList>
    </citation>
    <scope>NUCLEOTIDE SEQUENCE [LARGE SCALE GENOMIC DNA]</scope>
    <source>
        <strain evidence="6">JCM 17525</strain>
    </source>
</reference>
<dbReference type="Pfam" id="PF00291">
    <property type="entry name" value="PALP"/>
    <property type="match status" value="1"/>
</dbReference>
<evidence type="ECO:0000256" key="1">
    <source>
        <dbReference type="ARBA" id="ARBA00001933"/>
    </source>
</evidence>
<dbReference type="RefSeq" id="WP_344728418.1">
    <property type="nucleotide sequence ID" value="NZ_BAABBI010000001.1"/>
</dbReference>
<name>A0ABP7H437_9FLAO</name>
<sequence>MASVFSLNNVLNEDVISSSLKNVSLSLKREDVIHEYVSGNKYRKLKYNIQQAQKEKKEILLTFGGAFSNHLAAVSAIGGLFGLKTIGVVRGEELKDSYASNATLLFAKSQGMQFEFVSRSVYREKNTESFVRKLKEKFGDFYLIPEGGTNNLAVKGCEEILTDNDDSFDFICCPVGTGGTISGLINSSLSHQKIIGFPALKGDFLRKDISKFANKSNWELISDYHFGGYAKINIELISFINQFKVENNIQLDPVYTGKMMFGIFDLIKKEYFPKDSKILAIHTGGLQGIEGMNARLKRKGMPLIQL</sequence>
<protein>
    <submittedName>
        <fullName evidence="5">Pyridoxal-phosphate dependent enzyme</fullName>
    </submittedName>
</protein>
<dbReference type="InterPro" id="IPR001926">
    <property type="entry name" value="TrpB-like_PALP"/>
</dbReference>
<dbReference type="InterPro" id="IPR027278">
    <property type="entry name" value="ACCD_DCysDesulf"/>
</dbReference>
<gene>
    <name evidence="5" type="ORF">GCM10022271_12440</name>
</gene>
<evidence type="ECO:0000256" key="3">
    <source>
        <dbReference type="ARBA" id="ARBA00022898"/>
    </source>
</evidence>
<feature type="domain" description="Tryptophan synthase beta chain-like PALP" evidence="4">
    <location>
        <begin position="22"/>
        <end position="284"/>
    </location>
</feature>
<dbReference type="InterPro" id="IPR036052">
    <property type="entry name" value="TrpB-like_PALP_sf"/>
</dbReference>
<dbReference type="SUPFAM" id="SSF53686">
    <property type="entry name" value="Tryptophan synthase beta subunit-like PLP-dependent enzymes"/>
    <property type="match status" value="1"/>
</dbReference>
<dbReference type="PIRSF" id="PIRSF006278">
    <property type="entry name" value="ACCD_DCysDesulf"/>
    <property type="match status" value="1"/>
</dbReference>